<evidence type="ECO:0000256" key="5">
    <source>
        <dbReference type="ARBA" id="ARBA00023136"/>
    </source>
</evidence>
<gene>
    <name evidence="8" type="ORF">WI372_10810</name>
</gene>
<evidence type="ECO:0000256" key="4">
    <source>
        <dbReference type="ARBA" id="ARBA00022989"/>
    </source>
</evidence>
<feature type="transmembrane region" description="Helical" evidence="7">
    <location>
        <begin position="209"/>
        <end position="231"/>
    </location>
</feature>
<dbReference type="Proteomes" id="UP001484239">
    <property type="component" value="Unassembled WGS sequence"/>
</dbReference>
<feature type="transmembrane region" description="Helical" evidence="7">
    <location>
        <begin position="33"/>
        <end position="51"/>
    </location>
</feature>
<feature type="transmembrane region" description="Helical" evidence="7">
    <location>
        <begin position="63"/>
        <end position="83"/>
    </location>
</feature>
<organism evidence="8 9">
    <name type="scientific">Gaopeijia maritima</name>
    <dbReference type="NCBI Taxonomy" id="3119007"/>
    <lineage>
        <taxon>Bacteria</taxon>
        <taxon>Pseudomonadati</taxon>
        <taxon>Gemmatimonadota</taxon>
        <taxon>Longimicrobiia</taxon>
        <taxon>Gaopeijiales</taxon>
        <taxon>Gaopeijiaceae</taxon>
        <taxon>Gaopeijia</taxon>
    </lineage>
</organism>
<protein>
    <submittedName>
        <fullName evidence="8">AI-2E family transporter</fullName>
    </submittedName>
</protein>
<keyword evidence="5 7" id="KW-0472">Membrane</keyword>
<comment type="subcellular location">
    <subcellularLocation>
        <location evidence="1">Membrane</location>
        <topology evidence="1">Multi-pass membrane protein</topology>
    </subcellularLocation>
</comment>
<sequence>MSPADPRHPLRIGVERFVLAALLLATLRIGRPVLLPLVSAGIATLLLLPSVRLLERLHLPRALASATVLLALVAGVAFGVSQLQGPAAEWMQRAPEDLGELQVKLQELREPVETVVEAADQVEEMAEGGGEEAAEVEVAPESGPSLSDRLLGMTWQTITFFVLLIVLVFFMLVGRERIVAKVVLLAPDSDAWGRVVSCASSIRVQLSTFVVTMTLINIGLGIGVGTALHLLGYPNPILWGTLVAVLNFVPYLGSATGILIVGVVGLLIFDTASPALGAMAIYLVLTSLEGTLISPALLSRRLSLDPVVTLVGILVMGFVWGVPGVLLTVPILVSVKVVAEHHEGGAMIAALIGEDHPAVPSRDGREVEGGPAPEAAVPS</sequence>
<dbReference type="EMBL" id="JBBHLI010000005">
    <property type="protein sequence ID" value="MEK9501468.1"/>
    <property type="molecule type" value="Genomic_DNA"/>
</dbReference>
<feature type="region of interest" description="Disordered" evidence="6">
    <location>
        <begin position="359"/>
        <end position="379"/>
    </location>
</feature>
<dbReference type="InterPro" id="IPR002549">
    <property type="entry name" value="AI-2E-like"/>
</dbReference>
<keyword evidence="4 7" id="KW-1133">Transmembrane helix</keyword>
<evidence type="ECO:0000256" key="6">
    <source>
        <dbReference type="SAM" id="MobiDB-lite"/>
    </source>
</evidence>
<name>A0ABU9E9R6_9BACT</name>
<keyword evidence="3 7" id="KW-0812">Transmembrane</keyword>
<dbReference type="RefSeq" id="WP_405286932.1">
    <property type="nucleotide sequence ID" value="NZ_JBBHLI010000005.1"/>
</dbReference>
<evidence type="ECO:0000256" key="7">
    <source>
        <dbReference type="SAM" id="Phobius"/>
    </source>
</evidence>
<feature type="transmembrane region" description="Helical" evidence="7">
    <location>
        <begin position="310"/>
        <end position="333"/>
    </location>
</feature>
<accession>A0ABU9E9R6</accession>
<evidence type="ECO:0000256" key="3">
    <source>
        <dbReference type="ARBA" id="ARBA00022692"/>
    </source>
</evidence>
<evidence type="ECO:0000256" key="1">
    <source>
        <dbReference type="ARBA" id="ARBA00004141"/>
    </source>
</evidence>
<dbReference type="PANTHER" id="PTHR21716:SF16">
    <property type="entry name" value="BLL1467 PROTEIN"/>
    <property type="match status" value="1"/>
</dbReference>
<comment type="similarity">
    <text evidence="2">Belongs to the autoinducer-2 exporter (AI-2E) (TC 2.A.86) family.</text>
</comment>
<feature type="transmembrane region" description="Helical" evidence="7">
    <location>
        <begin position="276"/>
        <end position="298"/>
    </location>
</feature>
<feature type="transmembrane region" description="Helical" evidence="7">
    <location>
        <begin position="153"/>
        <end position="173"/>
    </location>
</feature>
<keyword evidence="9" id="KW-1185">Reference proteome</keyword>
<proteinExistence type="inferred from homology"/>
<dbReference type="PANTHER" id="PTHR21716">
    <property type="entry name" value="TRANSMEMBRANE PROTEIN"/>
    <property type="match status" value="1"/>
</dbReference>
<feature type="transmembrane region" description="Helical" evidence="7">
    <location>
        <begin position="237"/>
        <end position="269"/>
    </location>
</feature>
<comment type="caution">
    <text evidence="8">The sequence shown here is derived from an EMBL/GenBank/DDBJ whole genome shotgun (WGS) entry which is preliminary data.</text>
</comment>
<evidence type="ECO:0000313" key="9">
    <source>
        <dbReference type="Proteomes" id="UP001484239"/>
    </source>
</evidence>
<evidence type="ECO:0000256" key="2">
    <source>
        <dbReference type="ARBA" id="ARBA00009773"/>
    </source>
</evidence>
<evidence type="ECO:0000313" key="8">
    <source>
        <dbReference type="EMBL" id="MEK9501468.1"/>
    </source>
</evidence>
<reference evidence="8 9" key="1">
    <citation type="submission" date="2024-02" db="EMBL/GenBank/DDBJ databases">
        <title>A novel Gemmatimonadota bacterium.</title>
        <authorList>
            <person name="Du Z.-J."/>
            <person name="Ye Y.-Q."/>
        </authorList>
    </citation>
    <scope>NUCLEOTIDE SEQUENCE [LARGE SCALE GENOMIC DNA]</scope>
    <source>
        <strain evidence="8 9">DH-20</strain>
    </source>
</reference>
<dbReference type="Pfam" id="PF01594">
    <property type="entry name" value="AI-2E_transport"/>
    <property type="match status" value="1"/>
</dbReference>
<feature type="compositionally biased region" description="Basic and acidic residues" evidence="6">
    <location>
        <begin position="359"/>
        <end position="368"/>
    </location>
</feature>